<protein>
    <submittedName>
        <fullName evidence="4">ABC transporter substrate-binding protein</fullName>
    </submittedName>
</protein>
<reference evidence="4 5" key="1">
    <citation type="submission" date="2023-06" db="EMBL/GenBank/DDBJ databases">
        <title>Draft genome sequence of Gleimia hominis type strain CCUG 57540T.</title>
        <authorList>
            <person name="Salva-Serra F."/>
            <person name="Cardew S."/>
            <person name="Jensie Markopoulos S."/>
            <person name="Ohlen M."/>
            <person name="Inganas E."/>
            <person name="Svensson-Stadler L."/>
            <person name="Moore E.R.B."/>
        </authorList>
    </citation>
    <scope>NUCLEOTIDE SEQUENCE [LARGE SCALE GENOMIC DNA]</scope>
    <source>
        <strain evidence="4 5">CCUG 57540</strain>
    </source>
</reference>
<dbReference type="InterPro" id="IPR015168">
    <property type="entry name" value="SsuA/THI5"/>
</dbReference>
<dbReference type="RefSeq" id="WP_313272148.1">
    <property type="nucleotide sequence ID" value="NZ_JASXSX010000001.1"/>
</dbReference>
<evidence type="ECO:0000313" key="5">
    <source>
        <dbReference type="Proteomes" id="UP001247542"/>
    </source>
</evidence>
<evidence type="ECO:0000256" key="1">
    <source>
        <dbReference type="SAM" id="MobiDB-lite"/>
    </source>
</evidence>
<proteinExistence type="predicted"/>
<name>A0ABU3I972_9ACTO</name>
<dbReference type="Gene3D" id="3.40.190.10">
    <property type="entry name" value="Periplasmic binding protein-like II"/>
    <property type="match status" value="2"/>
</dbReference>
<keyword evidence="2" id="KW-0732">Signal</keyword>
<gene>
    <name evidence="4" type="ORF">QS713_02405</name>
</gene>
<dbReference type="PROSITE" id="PS51257">
    <property type="entry name" value="PROKAR_LIPOPROTEIN"/>
    <property type="match status" value="1"/>
</dbReference>
<feature type="signal peptide" evidence="2">
    <location>
        <begin position="1"/>
        <end position="26"/>
    </location>
</feature>
<organism evidence="4 5">
    <name type="scientific">Gleimia hominis</name>
    <dbReference type="NCBI Taxonomy" id="595468"/>
    <lineage>
        <taxon>Bacteria</taxon>
        <taxon>Bacillati</taxon>
        <taxon>Actinomycetota</taxon>
        <taxon>Actinomycetes</taxon>
        <taxon>Actinomycetales</taxon>
        <taxon>Actinomycetaceae</taxon>
        <taxon>Gleimia</taxon>
    </lineage>
</organism>
<dbReference type="Proteomes" id="UP001247542">
    <property type="component" value="Unassembled WGS sequence"/>
</dbReference>
<dbReference type="PIRSF" id="PIRSF027386">
    <property type="entry name" value="UCP027386_ABC_sbc_TM0202"/>
    <property type="match status" value="1"/>
</dbReference>
<comment type="caution">
    <text evidence="4">The sequence shown here is derived from an EMBL/GenBank/DDBJ whole genome shotgun (WGS) entry which is preliminary data.</text>
</comment>
<feature type="domain" description="SsuA/THI5-like" evidence="3">
    <location>
        <begin position="134"/>
        <end position="277"/>
    </location>
</feature>
<keyword evidence="5" id="KW-1185">Reference proteome</keyword>
<dbReference type="EMBL" id="JASXSX010000001">
    <property type="protein sequence ID" value="MDT3766916.1"/>
    <property type="molecule type" value="Genomic_DNA"/>
</dbReference>
<dbReference type="SUPFAM" id="SSF53850">
    <property type="entry name" value="Periplasmic binding protein-like II"/>
    <property type="match status" value="1"/>
</dbReference>
<sequence>MFTRKKLTAVVGTVAAVMLALTGCSSDPKTDKSAEQSTSPSASASSEGAEVNLGLIGGFPSISAANLLESNEKGETQNKYKQIKTSKPDEITTKLVNGELDAATVPTNLAATLYNKKPESIQIAAATTLGVIQIVSRDPNVTSITDLSGHDVISAGKGAIPQYTLLEVLKKKGLKNGEDLNVEFFPGHDEVVSQFASGKADTAAIPVPALVKLMQENQDVHVVADLSDQWEKIHPGTMYAQGVLVLSKKFVDENPQAAKLFVEEYRESAEAAKKNVEETAKLTGKFELMPTQVAKEAIPKCHQVFITGSDLQDMLTPFLEMLHEANPASVGGEVPGADFYFGA</sequence>
<dbReference type="InterPro" id="IPR027024">
    <property type="entry name" value="UCP027386_ABC_sbc_TM0202"/>
</dbReference>
<dbReference type="Pfam" id="PF09084">
    <property type="entry name" value="NMT1"/>
    <property type="match status" value="1"/>
</dbReference>
<accession>A0ABU3I972</accession>
<dbReference type="PANTHER" id="PTHR30024:SF46">
    <property type="entry name" value="ABC TRANSPORTER, SUBSTRATE-BINDING LIPOPROTEIN"/>
    <property type="match status" value="1"/>
</dbReference>
<evidence type="ECO:0000256" key="2">
    <source>
        <dbReference type="SAM" id="SignalP"/>
    </source>
</evidence>
<feature type="chain" id="PRO_5046904725" evidence="2">
    <location>
        <begin position="27"/>
        <end position="343"/>
    </location>
</feature>
<feature type="region of interest" description="Disordered" evidence="1">
    <location>
        <begin position="25"/>
        <end position="47"/>
    </location>
</feature>
<dbReference type="PANTHER" id="PTHR30024">
    <property type="entry name" value="ALIPHATIC SULFONATES-BINDING PROTEIN-RELATED"/>
    <property type="match status" value="1"/>
</dbReference>
<evidence type="ECO:0000313" key="4">
    <source>
        <dbReference type="EMBL" id="MDT3766916.1"/>
    </source>
</evidence>
<evidence type="ECO:0000259" key="3">
    <source>
        <dbReference type="Pfam" id="PF09084"/>
    </source>
</evidence>
<feature type="compositionally biased region" description="Low complexity" evidence="1">
    <location>
        <begin position="35"/>
        <end position="47"/>
    </location>
</feature>